<dbReference type="Gramene" id="TKW40321">
    <property type="protein sequence ID" value="TKW40321"/>
    <property type="gene ID" value="SEVIR_1G238000v2"/>
</dbReference>
<protein>
    <recommendedName>
        <fullName evidence="3">Reverse transcriptase zinc-binding domain-containing protein</fullName>
    </recommendedName>
</protein>
<proteinExistence type="predicted"/>
<evidence type="ECO:0008006" key="3">
    <source>
        <dbReference type="Google" id="ProtNLM"/>
    </source>
</evidence>
<sequence>MENRRSMALDSTACEMCILQKRETAAHLFLRCNFAKACWRSVGIAYPSTRSVLSIFLNIRRQLHLPFSMEIIILMSWSIWTSRNDWTFNNVAPAIRDVTRKFISEFRQVALHRARPLLQPQMLEWVAAL</sequence>
<gene>
    <name evidence="1" type="ORF">SEVIR_1G238000v2</name>
</gene>
<reference evidence="1" key="1">
    <citation type="submission" date="2019-03" db="EMBL/GenBank/DDBJ databases">
        <title>WGS assembly of Setaria viridis.</title>
        <authorList>
            <person name="Huang P."/>
            <person name="Jenkins J."/>
            <person name="Grimwood J."/>
            <person name="Barry K."/>
            <person name="Healey A."/>
            <person name="Mamidi S."/>
            <person name="Sreedasyam A."/>
            <person name="Shu S."/>
            <person name="Feldman M."/>
            <person name="Wu J."/>
            <person name="Yu Y."/>
            <person name="Chen C."/>
            <person name="Johnson J."/>
            <person name="Rokhsar D."/>
            <person name="Baxter I."/>
            <person name="Schmutz J."/>
            <person name="Brutnell T."/>
            <person name="Kellogg E."/>
        </authorList>
    </citation>
    <scope>NUCLEOTIDE SEQUENCE [LARGE SCALE GENOMIC DNA]</scope>
</reference>
<name>A0A4U6WCE7_SETVI</name>
<dbReference type="EMBL" id="CM016552">
    <property type="protein sequence ID" value="TKW40321.1"/>
    <property type="molecule type" value="Genomic_DNA"/>
</dbReference>
<keyword evidence="2" id="KW-1185">Reference proteome</keyword>
<organism evidence="1 2">
    <name type="scientific">Setaria viridis</name>
    <name type="common">Green bristlegrass</name>
    <name type="synonym">Setaria italica subsp. viridis</name>
    <dbReference type="NCBI Taxonomy" id="4556"/>
    <lineage>
        <taxon>Eukaryota</taxon>
        <taxon>Viridiplantae</taxon>
        <taxon>Streptophyta</taxon>
        <taxon>Embryophyta</taxon>
        <taxon>Tracheophyta</taxon>
        <taxon>Spermatophyta</taxon>
        <taxon>Magnoliopsida</taxon>
        <taxon>Liliopsida</taxon>
        <taxon>Poales</taxon>
        <taxon>Poaceae</taxon>
        <taxon>PACMAD clade</taxon>
        <taxon>Panicoideae</taxon>
        <taxon>Panicodae</taxon>
        <taxon>Paniceae</taxon>
        <taxon>Cenchrinae</taxon>
        <taxon>Setaria</taxon>
    </lineage>
</organism>
<evidence type="ECO:0000313" key="1">
    <source>
        <dbReference type="EMBL" id="TKW40321.1"/>
    </source>
</evidence>
<dbReference type="Proteomes" id="UP000298652">
    <property type="component" value="Chromosome 1"/>
</dbReference>
<dbReference type="AlphaFoldDB" id="A0A4U6WCE7"/>
<evidence type="ECO:0000313" key="2">
    <source>
        <dbReference type="Proteomes" id="UP000298652"/>
    </source>
</evidence>
<accession>A0A4U6WCE7</accession>